<dbReference type="PROSITE" id="PS51257">
    <property type="entry name" value="PROKAR_LIPOPROTEIN"/>
    <property type="match status" value="1"/>
</dbReference>
<dbReference type="SUPFAM" id="SSF103088">
    <property type="entry name" value="OmpA-like"/>
    <property type="match status" value="1"/>
</dbReference>
<evidence type="ECO:0000259" key="2">
    <source>
        <dbReference type="PROSITE" id="PS51123"/>
    </source>
</evidence>
<name>A0A6J4SIJ0_9SPHN</name>
<keyword evidence="1" id="KW-0472">Membrane</keyword>
<feature type="domain" description="OmpA-like" evidence="2">
    <location>
        <begin position="78"/>
        <end position="134"/>
    </location>
</feature>
<dbReference type="EMBL" id="CADCVW010000053">
    <property type="protein sequence ID" value="CAA9500288.1"/>
    <property type="molecule type" value="Genomic_DNA"/>
</dbReference>
<dbReference type="PROSITE" id="PS51123">
    <property type="entry name" value="OMPA_2"/>
    <property type="match status" value="1"/>
</dbReference>
<protein>
    <recommendedName>
        <fullName evidence="2">OmpA-like domain-containing protein</fullName>
    </recommendedName>
</protein>
<dbReference type="Gene3D" id="3.30.1330.60">
    <property type="entry name" value="OmpA-like domain"/>
    <property type="match status" value="1"/>
</dbReference>
<organism evidence="3">
    <name type="scientific">uncultured Sphingomonadaceae bacterium</name>
    <dbReference type="NCBI Taxonomy" id="169976"/>
    <lineage>
        <taxon>Bacteria</taxon>
        <taxon>Pseudomonadati</taxon>
        <taxon>Pseudomonadota</taxon>
        <taxon>Alphaproteobacteria</taxon>
        <taxon>Sphingomonadales</taxon>
        <taxon>Sphingomonadaceae</taxon>
        <taxon>environmental samples</taxon>
    </lineage>
</organism>
<evidence type="ECO:0000256" key="1">
    <source>
        <dbReference type="PROSITE-ProRule" id="PRU00473"/>
    </source>
</evidence>
<dbReference type="InterPro" id="IPR006665">
    <property type="entry name" value="OmpA-like"/>
</dbReference>
<dbReference type="GO" id="GO:0016020">
    <property type="term" value="C:membrane"/>
    <property type="evidence" value="ECO:0007669"/>
    <property type="project" value="UniProtKB-UniRule"/>
</dbReference>
<accession>A0A6J4SIJ0</accession>
<proteinExistence type="predicted"/>
<reference evidence="3" key="1">
    <citation type="submission" date="2020-02" db="EMBL/GenBank/DDBJ databases">
        <authorList>
            <person name="Meier V. D."/>
        </authorList>
    </citation>
    <scope>NUCLEOTIDE SEQUENCE</scope>
    <source>
        <strain evidence="3">AVDCRST_MAG39</strain>
    </source>
</reference>
<gene>
    <name evidence="3" type="ORF">AVDCRST_MAG39-1325</name>
</gene>
<dbReference type="InterPro" id="IPR036737">
    <property type="entry name" value="OmpA-like_sf"/>
</dbReference>
<sequence length="134" mass="13192">MKRAPALAALLAAACSDGGPTSRAPEDVPPSGAVVALEVAVAASRAEAGQIGFGGAGLRGDVNGLTADNSDLNVRVTDLGTMVELPTDTLFAFDSAELGPEAEPNLLKAAELVRRGGPGSVGVVGHTDANGSDA</sequence>
<dbReference type="AlphaFoldDB" id="A0A6J4SIJ0"/>
<evidence type="ECO:0000313" key="3">
    <source>
        <dbReference type="EMBL" id="CAA9500288.1"/>
    </source>
</evidence>